<feature type="compositionally biased region" description="Low complexity" evidence="1">
    <location>
        <begin position="23"/>
        <end position="45"/>
    </location>
</feature>
<feature type="compositionally biased region" description="Polar residues" evidence="1">
    <location>
        <begin position="174"/>
        <end position="206"/>
    </location>
</feature>
<feature type="compositionally biased region" description="Polar residues" evidence="1">
    <location>
        <begin position="296"/>
        <end position="306"/>
    </location>
</feature>
<evidence type="ECO:0000313" key="2">
    <source>
        <dbReference type="EMBL" id="GMG39359.1"/>
    </source>
</evidence>
<evidence type="ECO:0000313" key="3">
    <source>
        <dbReference type="Proteomes" id="UP001165063"/>
    </source>
</evidence>
<reference evidence="2" key="1">
    <citation type="submission" date="2023-04" db="EMBL/GenBank/DDBJ databases">
        <title>Ambrosiozyma monospora NBRC 1965.</title>
        <authorList>
            <person name="Ichikawa N."/>
            <person name="Sato H."/>
            <person name="Tonouchi N."/>
        </authorList>
    </citation>
    <scope>NUCLEOTIDE SEQUENCE</scope>
    <source>
        <strain evidence="2">NBRC 1965</strain>
    </source>
</reference>
<accession>A0A9W7DHY8</accession>
<sequence>MTTTMSESNIIKSGSSMSIHARQQQAKQLAQQQQQQQLHQKQKQQYPHHSPSTSADSTTLPRFKGTLDVSALQYHSKPGVHPSVTDDTFHDSIDWDSSDDEDDDYHNDHIEVEEVTSYEEGQLATVGKAVLSPAQPLSTPTFDSKMPIHESEEVLNINNKSKSSNSFSVDDTKQPISTPKTTLDPSSTNRKNGSAPNLKSYNNSNTSLKGLNLQLNLKQSSILSSPTHKPSGKSTEDFSFVPTHKATNSQDTEYLQQGHFEGKAMNFENDLRIMTPQQLHKKQNSFGGGVGGAFESFQNGSSTSLNHVAPPFQFQKEKT</sequence>
<feature type="region of interest" description="Disordered" evidence="1">
    <location>
        <begin position="156"/>
        <end position="207"/>
    </location>
</feature>
<proteinExistence type="predicted"/>
<name>A0A9W7DHY8_AMBMO</name>
<feature type="region of interest" description="Disordered" evidence="1">
    <location>
        <begin position="1"/>
        <end position="61"/>
    </location>
</feature>
<feature type="compositionally biased region" description="Polar residues" evidence="1">
    <location>
        <begin position="1"/>
        <end position="22"/>
    </location>
</feature>
<organism evidence="2 3">
    <name type="scientific">Ambrosiozyma monospora</name>
    <name type="common">Yeast</name>
    <name type="synonym">Endomycopsis monosporus</name>
    <dbReference type="NCBI Taxonomy" id="43982"/>
    <lineage>
        <taxon>Eukaryota</taxon>
        <taxon>Fungi</taxon>
        <taxon>Dikarya</taxon>
        <taxon>Ascomycota</taxon>
        <taxon>Saccharomycotina</taxon>
        <taxon>Pichiomycetes</taxon>
        <taxon>Pichiales</taxon>
        <taxon>Pichiaceae</taxon>
        <taxon>Ambrosiozyma</taxon>
    </lineage>
</organism>
<feature type="compositionally biased region" description="Low complexity" evidence="1">
    <location>
        <begin position="156"/>
        <end position="166"/>
    </location>
</feature>
<keyword evidence="3" id="KW-1185">Reference proteome</keyword>
<evidence type="ECO:0000256" key="1">
    <source>
        <dbReference type="SAM" id="MobiDB-lite"/>
    </source>
</evidence>
<feature type="compositionally biased region" description="Polar residues" evidence="1">
    <location>
        <begin position="50"/>
        <end position="60"/>
    </location>
</feature>
<feature type="compositionally biased region" description="Acidic residues" evidence="1">
    <location>
        <begin position="94"/>
        <end position="105"/>
    </location>
</feature>
<dbReference type="Proteomes" id="UP001165063">
    <property type="component" value="Unassembled WGS sequence"/>
</dbReference>
<gene>
    <name evidence="2" type="ORF">Amon01_000527500</name>
</gene>
<comment type="caution">
    <text evidence="2">The sequence shown here is derived from an EMBL/GenBank/DDBJ whole genome shotgun (WGS) entry which is preliminary data.</text>
</comment>
<dbReference type="AlphaFoldDB" id="A0A9W7DHY8"/>
<dbReference type="EMBL" id="BSXU01002858">
    <property type="protein sequence ID" value="GMG39359.1"/>
    <property type="molecule type" value="Genomic_DNA"/>
</dbReference>
<feature type="region of interest" description="Disordered" evidence="1">
    <location>
        <begin position="282"/>
        <end position="319"/>
    </location>
</feature>
<feature type="region of interest" description="Disordered" evidence="1">
    <location>
        <begin position="76"/>
        <end position="105"/>
    </location>
</feature>
<protein>
    <submittedName>
        <fullName evidence="2">Unnamed protein product</fullName>
    </submittedName>
</protein>